<name>A0A7C2SK91_ARCFL</name>
<dbReference type="AlphaFoldDB" id="A0A7C2SK91"/>
<accession>A0A7C2SK91</accession>
<organism evidence="1">
    <name type="scientific">Archaeoglobus fulgidus</name>
    <dbReference type="NCBI Taxonomy" id="2234"/>
    <lineage>
        <taxon>Archaea</taxon>
        <taxon>Methanobacteriati</taxon>
        <taxon>Methanobacteriota</taxon>
        <taxon>Archaeoglobi</taxon>
        <taxon>Archaeoglobales</taxon>
        <taxon>Archaeoglobaceae</taxon>
        <taxon>Archaeoglobus</taxon>
    </lineage>
</organism>
<protein>
    <recommendedName>
        <fullName evidence="2">DUF2240 family protein</fullName>
    </recommendedName>
</protein>
<dbReference type="SUPFAM" id="SSF50249">
    <property type="entry name" value="Nucleic acid-binding proteins"/>
    <property type="match status" value="2"/>
</dbReference>
<evidence type="ECO:0000313" key="1">
    <source>
        <dbReference type="EMBL" id="HET20868.1"/>
    </source>
</evidence>
<dbReference type="InterPro" id="IPR012340">
    <property type="entry name" value="NA-bd_OB-fold"/>
</dbReference>
<gene>
    <name evidence="1" type="ORF">ENN70_01930</name>
</gene>
<reference evidence="1" key="1">
    <citation type="journal article" date="2020" name="mSystems">
        <title>Genome- and Community-Level Interaction Insights into Carbon Utilization and Element Cycling Functions of Hydrothermarchaeota in Hydrothermal Sediment.</title>
        <authorList>
            <person name="Zhou Z."/>
            <person name="Liu Y."/>
            <person name="Xu W."/>
            <person name="Pan J."/>
            <person name="Luo Z.H."/>
            <person name="Li M."/>
        </authorList>
    </citation>
    <scope>NUCLEOTIDE SEQUENCE [LARGE SCALE GENOMIC DNA]</scope>
    <source>
        <strain evidence="1">SpSt-12</strain>
    </source>
</reference>
<proteinExistence type="predicted"/>
<comment type="caution">
    <text evidence="1">The sequence shown here is derived from an EMBL/GenBank/DDBJ whole genome shotgun (WGS) entry which is preliminary data.</text>
</comment>
<dbReference type="Gene3D" id="2.40.50.140">
    <property type="entry name" value="Nucleic acid-binding proteins"/>
    <property type="match status" value="2"/>
</dbReference>
<dbReference type="EMBL" id="DSCQ01000025">
    <property type="protein sequence ID" value="HET20868.1"/>
    <property type="molecule type" value="Genomic_DNA"/>
</dbReference>
<sequence>MCSVDRILKKLVDNKVIDAQNEEVIREVAKKIAFLVEEYKIPEEEAYLAIVKGLRKNTSVTYTNVSELKEDTYANIKIKVIETIPCKGKVRQRTLAGDKTGKVFVVNLSEYVLQKDKCYELTNAAVTHDKERNRIAVLITKSTKVKEINEDIDVFSENFEGLVIDVVQAGFVPVCPKCKKTLKDLTCTKHGKQDSPVEKFIAKVIADNGTRTACIMLTEQTLEKAIKMTKTDLMAVDPTMQKDIIENRLLGKYIIAKGTIGNRIFFADEITVLDSSELREMTKRLIAEAAETTEAAEAAAVPENGERAPAVRVLSLELKKACEEKREQLESLPAAKIPLKGIEVSRVLLAGIVLEGRHTKNGKALIRLADYSGDIPVFADSLHALEPLDIAAVVGKPKVINGRAVVRAEKVFRIDKDTYDFLNTSAYIYAVQRGAEVVQAVEQKFR</sequence>
<evidence type="ECO:0008006" key="2">
    <source>
        <dbReference type="Google" id="ProtNLM"/>
    </source>
</evidence>